<dbReference type="SMART" id="SM01134">
    <property type="entry name" value="DeoRC"/>
    <property type="match status" value="1"/>
</dbReference>
<dbReference type="STRING" id="626887.J057_21580"/>
<dbReference type="Proteomes" id="UP000013165">
    <property type="component" value="Unassembled WGS sequence"/>
</dbReference>
<dbReference type="InterPro" id="IPR001034">
    <property type="entry name" value="DeoR_HTH"/>
</dbReference>
<dbReference type="SUPFAM" id="SSF100950">
    <property type="entry name" value="NagB/RpiA/CoA transferase-like"/>
    <property type="match status" value="1"/>
</dbReference>
<proteinExistence type="predicted"/>
<name>N6WZ27_9GAMM</name>
<keyword evidence="2" id="KW-0805">Transcription regulation</keyword>
<keyword evidence="3" id="KW-0804">Transcription</keyword>
<dbReference type="Gene3D" id="1.10.10.10">
    <property type="entry name" value="Winged helix-like DNA-binding domain superfamily/Winged helix DNA-binding domain"/>
    <property type="match status" value="1"/>
</dbReference>
<evidence type="ECO:0000256" key="1">
    <source>
        <dbReference type="ARBA" id="ARBA00022491"/>
    </source>
</evidence>
<protein>
    <submittedName>
        <fullName evidence="5">DeoR/GlpR transcriptional regulator</fullName>
    </submittedName>
</protein>
<evidence type="ECO:0000256" key="3">
    <source>
        <dbReference type="ARBA" id="ARBA00023163"/>
    </source>
</evidence>
<dbReference type="InterPro" id="IPR014036">
    <property type="entry name" value="DeoR-like_C"/>
</dbReference>
<dbReference type="PATRIC" id="fig|626887.3.peg.4323"/>
<dbReference type="eggNOG" id="COG1349">
    <property type="taxonomic scope" value="Bacteria"/>
</dbReference>
<dbReference type="InterPro" id="IPR037171">
    <property type="entry name" value="NagB/RpiA_transferase-like"/>
</dbReference>
<keyword evidence="6" id="KW-1185">Reference proteome</keyword>
<dbReference type="HOGENOM" id="CLU_060699_2_1_6"/>
<dbReference type="InterPro" id="IPR036388">
    <property type="entry name" value="WH-like_DNA-bd_sf"/>
</dbReference>
<gene>
    <name evidence="5" type="ORF">J057_21580</name>
</gene>
<dbReference type="InterPro" id="IPR050313">
    <property type="entry name" value="Carb_Metab_HTH_regulators"/>
</dbReference>
<accession>N6WZ27</accession>
<dbReference type="Pfam" id="PF08220">
    <property type="entry name" value="HTH_DeoR"/>
    <property type="match status" value="1"/>
</dbReference>
<comment type="caution">
    <text evidence="5">The sequence shown here is derived from an EMBL/GenBank/DDBJ whole genome shotgun (WGS) entry which is preliminary data.</text>
</comment>
<dbReference type="GO" id="GO:0003700">
    <property type="term" value="F:DNA-binding transcription factor activity"/>
    <property type="evidence" value="ECO:0007669"/>
    <property type="project" value="InterPro"/>
</dbReference>
<sequence>MVANDIPMERRDQIAERLANGHSVIASALALEFNVSEDAIRRDLRALAAEGLCRRVYGGALPLTSDSPPMSVRMSEGQEQKAHLAKTGVRSIQPGEFVFLDNGSTNLALAKLLPEDHELKVATNSLVIAAELLQRPDIELIVLGGSASHQLGGCVDGNALLALVQLNIDRAFIGACALSRSHGIGAFNSADAMFKRQLLARSQHKIVLATNEKVTLRAPHKIGELNELTELIVEHDLPDRDFQQLKSMCPSVVRADRGH</sequence>
<evidence type="ECO:0000256" key="2">
    <source>
        <dbReference type="ARBA" id="ARBA00023015"/>
    </source>
</evidence>
<dbReference type="PANTHER" id="PTHR30363">
    <property type="entry name" value="HTH-TYPE TRANSCRIPTIONAL REGULATOR SRLR-RELATED"/>
    <property type="match status" value="1"/>
</dbReference>
<dbReference type="OrthoDB" id="5685843at2"/>
<dbReference type="Pfam" id="PF00455">
    <property type="entry name" value="DeoRC"/>
    <property type="match status" value="1"/>
</dbReference>
<keyword evidence="1" id="KW-0678">Repressor</keyword>
<evidence type="ECO:0000313" key="6">
    <source>
        <dbReference type="Proteomes" id="UP000013165"/>
    </source>
</evidence>
<dbReference type="AlphaFoldDB" id="N6WZ27"/>
<dbReference type="PRINTS" id="PR00037">
    <property type="entry name" value="HTHLACR"/>
</dbReference>
<organism evidence="5 6">
    <name type="scientific">Marinobacter nanhaiticus D15-8W</name>
    <dbReference type="NCBI Taxonomy" id="626887"/>
    <lineage>
        <taxon>Bacteria</taxon>
        <taxon>Pseudomonadati</taxon>
        <taxon>Pseudomonadota</taxon>
        <taxon>Gammaproteobacteria</taxon>
        <taxon>Pseudomonadales</taxon>
        <taxon>Marinobacteraceae</taxon>
        <taxon>Marinobacter</taxon>
    </lineage>
</organism>
<dbReference type="SMART" id="SM00420">
    <property type="entry name" value="HTH_DEOR"/>
    <property type="match status" value="1"/>
</dbReference>
<feature type="domain" description="HTH deoR-type" evidence="4">
    <location>
        <begin position="7"/>
        <end position="62"/>
    </location>
</feature>
<evidence type="ECO:0000313" key="5">
    <source>
        <dbReference type="EMBL" id="ENO14028.1"/>
    </source>
</evidence>
<dbReference type="SUPFAM" id="SSF46785">
    <property type="entry name" value="Winged helix' DNA-binding domain"/>
    <property type="match status" value="1"/>
</dbReference>
<dbReference type="RefSeq" id="WP_004582248.1">
    <property type="nucleotide sequence ID" value="NZ_AP028878.1"/>
</dbReference>
<dbReference type="EMBL" id="APLQ01000014">
    <property type="protein sequence ID" value="ENO14028.1"/>
    <property type="molecule type" value="Genomic_DNA"/>
</dbReference>
<dbReference type="PANTHER" id="PTHR30363:SF4">
    <property type="entry name" value="GLYCEROL-3-PHOSPHATE REGULON REPRESSOR"/>
    <property type="match status" value="1"/>
</dbReference>
<evidence type="ECO:0000259" key="4">
    <source>
        <dbReference type="PROSITE" id="PS51000"/>
    </source>
</evidence>
<reference evidence="5 6" key="1">
    <citation type="journal article" date="2013" name="Genome Announc.">
        <title>Genome Sequence of the Polycyclic Aromatic Hydrocarbon-Degrading Bacterium Strain Marinobacter nanhaiticus D15-8WT.</title>
        <authorList>
            <person name="Cui Z."/>
            <person name="Gao W."/>
            <person name="Li Q."/>
            <person name="Xu G."/>
            <person name="Zheng L."/>
        </authorList>
    </citation>
    <scope>NUCLEOTIDE SEQUENCE [LARGE SCALE GENOMIC DNA]</scope>
    <source>
        <strain evidence="5 6">D15-8W</strain>
    </source>
</reference>
<dbReference type="PROSITE" id="PS51000">
    <property type="entry name" value="HTH_DEOR_2"/>
    <property type="match status" value="1"/>
</dbReference>
<dbReference type="InterPro" id="IPR036390">
    <property type="entry name" value="WH_DNA-bd_sf"/>
</dbReference>